<proteinExistence type="predicted"/>
<gene>
    <name evidence="3" type="ORF">A2382_00910</name>
</gene>
<keyword evidence="1" id="KW-0378">Hydrolase</keyword>
<dbReference type="InterPro" id="IPR000086">
    <property type="entry name" value="NUDIX_hydrolase_dom"/>
</dbReference>
<organism evidence="3 4">
    <name type="scientific">Candidatus Woesebacteria bacterium RIFOXYB1_FULL_38_16</name>
    <dbReference type="NCBI Taxonomy" id="1802538"/>
    <lineage>
        <taxon>Bacteria</taxon>
        <taxon>Candidatus Woeseibacteriota</taxon>
    </lineage>
</organism>
<feature type="domain" description="Nudix hydrolase" evidence="2">
    <location>
        <begin position="11"/>
        <end position="146"/>
    </location>
</feature>
<dbReference type="PROSITE" id="PS51462">
    <property type="entry name" value="NUDIX"/>
    <property type="match status" value="1"/>
</dbReference>
<dbReference type="GO" id="GO:0004081">
    <property type="term" value="F:bis(5'-nucleosyl)-tetraphosphatase (asymmetrical) activity"/>
    <property type="evidence" value="ECO:0007669"/>
    <property type="project" value="TreeGrafter"/>
</dbReference>
<dbReference type="Gene3D" id="3.90.79.10">
    <property type="entry name" value="Nucleoside Triphosphate Pyrophosphohydrolase"/>
    <property type="match status" value="1"/>
</dbReference>
<evidence type="ECO:0000259" key="2">
    <source>
        <dbReference type="PROSITE" id="PS51462"/>
    </source>
</evidence>
<sequence length="148" mass="17084">MDKEKEREPRPKVVLVHRALIQNNNLILLVQRSSTDRYMPGAWELPGGKLESNKDIWQTLHNEVFEETKLTIKPTHPLAYVDGYIIDKGPYQGLPYVILISICQVENSTEVILSEEHDSFQWITIDQALKLNLKPEERKALPQLAKLI</sequence>
<dbReference type="AlphaFoldDB" id="A0A1F8CTC2"/>
<dbReference type="Proteomes" id="UP000178999">
    <property type="component" value="Unassembled WGS sequence"/>
</dbReference>
<reference evidence="3 4" key="1">
    <citation type="journal article" date="2016" name="Nat. Commun.">
        <title>Thousands of microbial genomes shed light on interconnected biogeochemical processes in an aquifer system.</title>
        <authorList>
            <person name="Anantharaman K."/>
            <person name="Brown C.T."/>
            <person name="Hug L.A."/>
            <person name="Sharon I."/>
            <person name="Castelle C.J."/>
            <person name="Probst A.J."/>
            <person name="Thomas B.C."/>
            <person name="Singh A."/>
            <person name="Wilkins M.J."/>
            <person name="Karaoz U."/>
            <person name="Brodie E.L."/>
            <person name="Williams K.H."/>
            <person name="Hubbard S.S."/>
            <person name="Banfield J.F."/>
        </authorList>
    </citation>
    <scope>NUCLEOTIDE SEQUENCE [LARGE SCALE GENOMIC DNA]</scope>
</reference>
<dbReference type="SUPFAM" id="SSF55811">
    <property type="entry name" value="Nudix"/>
    <property type="match status" value="1"/>
</dbReference>
<name>A0A1F8CTC2_9BACT</name>
<evidence type="ECO:0000313" key="4">
    <source>
        <dbReference type="Proteomes" id="UP000178999"/>
    </source>
</evidence>
<dbReference type="Pfam" id="PF00293">
    <property type="entry name" value="NUDIX"/>
    <property type="match status" value="1"/>
</dbReference>
<comment type="caution">
    <text evidence="3">The sequence shown here is derived from an EMBL/GenBank/DDBJ whole genome shotgun (WGS) entry which is preliminary data.</text>
</comment>
<dbReference type="InterPro" id="IPR051325">
    <property type="entry name" value="Nudix_hydrolase_domain"/>
</dbReference>
<dbReference type="InterPro" id="IPR015797">
    <property type="entry name" value="NUDIX_hydrolase-like_dom_sf"/>
</dbReference>
<evidence type="ECO:0000256" key="1">
    <source>
        <dbReference type="ARBA" id="ARBA00022801"/>
    </source>
</evidence>
<evidence type="ECO:0000313" key="3">
    <source>
        <dbReference type="EMBL" id="OGM79326.1"/>
    </source>
</evidence>
<accession>A0A1F8CTC2</accession>
<dbReference type="PANTHER" id="PTHR21340">
    <property type="entry name" value="DIADENOSINE 5,5-P1,P4-TETRAPHOSPHATE PYROPHOSPHOHYDROLASE MUTT"/>
    <property type="match status" value="1"/>
</dbReference>
<dbReference type="EMBL" id="MGHY01000018">
    <property type="protein sequence ID" value="OGM79326.1"/>
    <property type="molecule type" value="Genomic_DNA"/>
</dbReference>
<protein>
    <recommendedName>
        <fullName evidence="2">Nudix hydrolase domain-containing protein</fullName>
    </recommendedName>
</protein>
<dbReference type="PANTHER" id="PTHR21340:SF0">
    <property type="entry name" value="BIS(5'-NUCLEOSYL)-TETRAPHOSPHATASE [ASYMMETRICAL]"/>
    <property type="match status" value="1"/>
</dbReference>
<dbReference type="STRING" id="1802538.A2382_00910"/>
<dbReference type="GO" id="GO:0006167">
    <property type="term" value="P:AMP biosynthetic process"/>
    <property type="evidence" value="ECO:0007669"/>
    <property type="project" value="TreeGrafter"/>
</dbReference>
<dbReference type="GO" id="GO:0006754">
    <property type="term" value="P:ATP biosynthetic process"/>
    <property type="evidence" value="ECO:0007669"/>
    <property type="project" value="TreeGrafter"/>
</dbReference>